<accession>A0A2H1WTF5</accession>
<evidence type="ECO:0000256" key="1">
    <source>
        <dbReference type="ARBA" id="ARBA00009995"/>
    </source>
</evidence>
<evidence type="ECO:0000256" key="3">
    <source>
        <dbReference type="ARBA" id="ARBA00022679"/>
    </source>
</evidence>
<dbReference type="FunFam" id="3.40.50.2000:FF:000050">
    <property type="entry name" value="UDP-glucuronosyltransferase"/>
    <property type="match status" value="1"/>
</dbReference>
<keyword evidence="5" id="KW-0472">Membrane</keyword>
<dbReference type="InterPro" id="IPR050271">
    <property type="entry name" value="UDP-glycosyltransferase"/>
</dbReference>
<organism evidence="6">
    <name type="scientific">Spodoptera frugiperda</name>
    <name type="common">Fall armyworm</name>
    <dbReference type="NCBI Taxonomy" id="7108"/>
    <lineage>
        <taxon>Eukaryota</taxon>
        <taxon>Metazoa</taxon>
        <taxon>Ecdysozoa</taxon>
        <taxon>Arthropoda</taxon>
        <taxon>Hexapoda</taxon>
        <taxon>Insecta</taxon>
        <taxon>Pterygota</taxon>
        <taxon>Neoptera</taxon>
        <taxon>Endopterygota</taxon>
        <taxon>Lepidoptera</taxon>
        <taxon>Glossata</taxon>
        <taxon>Ditrysia</taxon>
        <taxon>Noctuoidea</taxon>
        <taxon>Noctuidae</taxon>
        <taxon>Amphipyrinae</taxon>
        <taxon>Spodoptera</taxon>
    </lineage>
</organism>
<protein>
    <recommendedName>
        <fullName evidence="5">UDP-glucuronosyltransferase</fullName>
        <ecNumber evidence="5">2.4.1.17</ecNumber>
    </recommendedName>
</protein>
<dbReference type="InterPro" id="IPR002213">
    <property type="entry name" value="UDP_glucos_trans"/>
</dbReference>
<keyword evidence="5" id="KW-0732">Signal</keyword>
<feature type="transmembrane region" description="Helical" evidence="5">
    <location>
        <begin position="479"/>
        <end position="502"/>
    </location>
</feature>
<dbReference type="GO" id="GO:0015020">
    <property type="term" value="F:glucuronosyltransferase activity"/>
    <property type="evidence" value="ECO:0007669"/>
    <property type="project" value="UniProtKB-EC"/>
</dbReference>
<evidence type="ECO:0000256" key="5">
    <source>
        <dbReference type="RuleBase" id="RU362059"/>
    </source>
</evidence>
<keyword evidence="5" id="KW-0812">Transmembrane</keyword>
<dbReference type="PROSITE" id="PS00375">
    <property type="entry name" value="UDPGT"/>
    <property type="match status" value="1"/>
</dbReference>
<evidence type="ECO:0000256" key="2">
    <source>
        <dbReference type="ARBA" id="ARBA00022676"/>
    </source>
</evidence>
<sequence length="518" mass="58803">MVGFARIVLCITLQAIFADAARILAVYPVPSISHQITFRPITLELIKRGHEVVVMTPDPMFKKGETPANLTEIDVHDLSYQAWQVFMESAKGKKEDLITQMRVASEMLIDLVDLQFQNKEVKEIIKGKQHFDLLLVEACVRPALAFSQVYKVPLIQISSFGAIFENYAVIGAPTHPFLYPSSMNQRIYNLTIYEKLYELYNNYMIDRLFNGMADDEHKMLKKHFGPDIPHITELQNRIDMLFLNVNPIWEGIRPVPPSVIHLGGLPQKPHKELPQDLKTYLDSSKNGVIYISFGTNVKPSLLPAEKIQTLINAFSKMPYDVLWKWDKDELPGKSANIRISKWLPQSDLLKHPKIKLFVTQGGLQSTDEAITAGVPLVGVPMLGDQWYNVEKYVHHGIGVKLELISLTEETFSTAVNTVIGDESYRKNINKLRALMTDQPMKPLDRGIWWIEHVLRHGGAKHLRSPVANISWAEYMEFELIAIVLSALLVALAIVIGLVYSLYNFVTKNYVIKTKVKSS</sequence>
<dbReference type="AlphaFoldDB" id="A0A2H1WTF5"/>
<comment type="subcellular location">
    <subcellularLocation>
        <location evidence="5">Membrane</location>
        <topology evidence="5">Single-pass membrane protein</topology>
    </subcellularLocation>
</comment>
<evidence type="ECO:0000256" key="4">
    <source>
        <dbReference type="RuleBase" id="RU003718"/>
    </source>
</evidence>
<dbReference type="InterPro" id="IPR035595">
    <property type="entry name" value="UDP_glycos_trans_CS"/>
</dbReference>
<evidence type="ECO:0000313" key="6">
    <source>
        <dbReference type="EMBL" id="SOQ56350.1"/>
    </source>
</evidence>
<reference evidence="6" key="1">
    <citation type="submission" date="2016-07" db="EMBL/GenBank/DDBJ databases">
        <authorList>
            <person name="Bretaudeau A."/>
        </authorList>
    </citation>
    <scope>NUCLEOTIDE SEQUENCE</scope>
    <source>
        <strain evidence="6">Rice</strain>
        <tissue evidence="6">Whole body</tissue>
    </source>
</reference>
<keyword evidence="2 4" id="KW-0328">Glycosyltransferase</keyword>
<dbReference type="GO" id="GO:0016020">
    <property type="term" value="C:membrane"/>
    <property type="evidence" value="ECO:0007669"/>
    <property type="project" value="UniProtKB-SubCell"/>
</dbReference>
<keyword evidence="3 4" id="KW-0808">Transferase</keyword>
<dbReference type="Gene3D" id="3.40.50.2000">
    <property type="entry name" value="Glycogen Phosphorylase B"/>
    <property type="match status" value="2"/>
</dbReference>
<gene>
    <name evidence="6" type="ORF">SFRICE_035088</name>
</gene>
<keyword evidence="5" id="KW-1133">Transmembrane helix</keyword>
<feature type="chain" id="PRO_5013427717" description="UDP-glucuronosyltransferase" evidence="5">
    <location>
        <begin position="21"/>
        <end position="518"/>
    </location>
</feature>
<dbReference type="Pfam" id="PF00201">
    <property type="entry name" value="UDPGT"/>
    <property type="match status" value="1"/>
</dbReference>
<dbReference type="EMBL" id="ODYU01010933">
    <property type="protein sequence ID" value="SOQ56350.1"/>
    <property type="molecule type" value="Genomic_DNA"/>
</dbReference>
<comment type="similarity">
    <text evidence="1 4">Belongs to the UDP-glycosyltransferase family.</text>
</comment>
<dbReference type="EC" id="2.4.1.17" evidence="5"/>
<dbReference type="SUPFAM" id="SSF53756">
    <property type="entry name" value="UDP-Glycosyltransferase/glycogen phosphorylase"/>
    <property type="match status" value="1"/>
</dbReference>
<name>A0A2H1WTF5_SPOFR</name>
<dbReference type="CDD" id="cd03784">
    <property type="entry name" value="GT1_Gtf-like"/>
    <property type="match status" value="1"/>
</dbReference>
<dbReference type="PANTHER" id="PTHR48043">
    <property type="entry name" value="EG:EG0003.4 PROTEIN-RELATED"/>
    <property type="match status" value="1"/>
</dbReference>
<comment type="catalytic activity">
    <reaction evidence="5">
        <text>glucuronate acceptor + UDP-alpha-D-glucuronate = acceptor beta-D-glucuronoside + UDP + H(+)</text>
        <dbReference type="Rhea" id="RHEA:21032"/>
        <dbReference type="ChEBI" id="CHEBI:15378"/>
        <dbReference type="ChEBI" id="CHEBI:58052"/>
        <dbReference type="ChEBI" id="CHEBI:58223"/>
        <dbReference type="ChEBI" id="CHEBI:132367"/>
        <dbReference type="ChEBI" id="CHEBI:132368"/>
        <dbReference type="EC" id="2.4.1.17"/>
    </reaction>
</comment>
<dbReference type="PANTHER" id="PTHR48043:SF159">
    <property type="entry name" value="EG:EG0003.4 PROTEIN-RELATED"/>
    <property type="match status" value="1"/>
</dbReference>
<feature type="signal peptide" evidence="5">
    <location>
        <begin position="1"/>
        <end position="20"/>
    </location>
</feature>
<proteinExistence type="inferred from homology"/>